<protein>
    <submittedName>
        <fullName evidence="2">Uncharacterized protein (TIGR04222 family)</fullName>
    </submittedName>
</protein>
<dbReference type="Proteomes" id="UP000295444">
    <property type="component" value="Unassembled WGS sequence"/>
</dbReference>
<feature type="transmembrane region" description="Helical" evidence="1">
    <location>
        <begin position="12"/>
        <end position="30"/>
    </location>
</feature>
<evidence type="ECO:0000313" key="2">
    <source>
        <dbReference type="EMBL" id="TDQ01418.1"/>
    </source>
</evidence>
<evidence type="ECO:0000256" key="1">
    <source>
        <dbReference type="SAM" id="Phobius"/>
    </source>
</evidence>
<dbReference type="AlphaFoldDB" id="A0A4R6SK65"/>
<keyword evidence="1" id="KW-1133">Transmembrane helix</keyword>
<accession>A0A4R6SK65</accession>
<dbReference type="NCBIfam" id="TIGR04222">
    <property type="entry name" value="near_uncomplex"/>
    <property type="match status" value="1"/>
</dbReference>
<dbReference type="InterPro" id="IPR026467">
    <property type="entry name" value="Ser/Gly_Cys_C_dom"/>
</dbReference>
<reference evidence="2 3" key="1">
    <citation type="submission" date="2019-03" db="EMBL/GenBank/DDBJ databases">
        <title>Genomic Encyclopedia of Type Strains, Phase IV (KMG-IV): sequencing the most valuable type-strain genomes for metagenomic binning, comparative biology and taxonomic classification.</title>
        <authorList>
            <person name="Goeker M."/>
        </authorList>
    </citation>
    <scope>NUCLEOTIDE SEQUENCE [LARGE SCALE GENOMIC DNA]</scope>
    <source>
        <strain evidence="2 3">DSM 45361</strain>
    </source>
</reference>
<keyword evidence="1" id="KW-0472">Membrane</keyword>
<dbReference type="OrthoDB" id="3620552at2"/>
<proteinExistence type="predicted"/>
<dbReference type="EMBL" id="SNXZ01000002">
    <property type="protein sequence ID" value="TDQ01418.1"/>
    <property type="molecule type" value="Genomic_DNA"/>
</dbReference>
<keyword evidence="3" id="KW-1185">Reference proteome</keyword>
<dbReference type="RefSeq" id="WP_133850001.1">
    <property type="nucleotide sequence ID" value="NZ_SNXZ01000002.1"/>
</dbReference>
<comment type="caution">
    <text evidence="2">The sequence shown here is derived from an EMBL/GenBank/DDBJ whole genome shotgun (WGS) entry which is preliminary data.</text>
</comment>
<gene>
    <name evidence="2" type="ORF">EV186_1021286</name>
</gene>
<evidence type="ECO:0000313" key="3">
    <source>
        <dbReference type="Proteomes" id="UP000295444"/>
    </source>
</evidence>
<keyword evidence="1" id="KW-0812">Transmembrane</keyword>
<organism evidence="2 3">
    <name type="scientific">Labedaea rhizosphaerae</name>
    <dbReference type="NCBI Taxonomy" id="598644"/>
    <lineage>
        <taxon>Bacteria</taxon>
        <taxon>Bacillati</taxon>
        <taxon>Actinomycetota</taxon>
        <taxon>Actinomycetes</taxon>
        <taxon>Pseudonocardiales</taxon>
        <taxon>Pseudonocardiaceae</taxon>
        <taxon>Labedaea</taxon>
    </lineage>
</organism>
<name>A0A4R6SK65_LABRH</name>
<sequence length="280" mass="30097">MNEAWGISESRFFWIHLGLLVAPAIAAPLVRGWLQNRRKPDGPVRSGLTAHHLAYLSASPLVVGGAVRAVESAVAALLHAGRLRVDAEARLSRIGKAEPADPFERAVFARVRSGIRIAELPIEVRPALAKLSDDLAERGLALRERAVVAYRSTILVVYMAIWLFGFVRAAAELKVHRVTWVTGGASRTGTIHGVPQVVPLLFLGGLLVLSWAYLAWRGKRDYITRAGRNFVLEAIASWRAGTPGPGGLTIEGTAVVAIAGIVGYPDKKIASAFVGRPVVD</sequence>
<feature type="transmembrane region" description="Helical" evidence="1">
    <location>
        <begin position="148"/>
        <end position="171"/>
    </location>
</feature>
<feature type="transmembrane region" description="Helical" evidence="1">
    <location>
        <begin position="197"/>
        <end position="216"/>
    </location>
</feature>